<dbReference type="Gene3D" id="3.40.50.150">
    <property type="entry name" value="Vaccinia Virus protein VP39"/>
    <property type="match status" value="1"/>
</dbReference>
<dbReference type="GO" id="GO:0032259">
    <property type="term" value="P:methylation"/>
    <property type="evidence" value="ECO:0007669"/>
    <property type="project" value="UniProtKB-KW"/>
</dbReference>
<dbReference type="EMBL" id="RFFJ01000226">
    <property type="protein sequence ID" value="RMI31093.1"/>
    <property type="molecule type" value="Genomic_DNA"/>
</dbReference>
<accession>A0A3M2L3L2</accession>
<dbReference type="Pfam" id="PF13489">
    <property type="entry name" value="Methyltransf_23"/>
    <property type="match status" value="1"/>
</dbReference>
<dbReference type="SUPFAM" id="SSF53335">
    <property type="entry name" value="S-adenosyl-L-methionine-dependent methyltransferases"/>
    <property type="match status" value="1"/>
</dbReference>
<evidence type="ECO:0000259" key="2">
    <source>
        <dbReference type="Pfam" id="PF08484"/>
    </source>
</evidence>
<name>A0A3M2L3L2_9ACTN</name>
<evidence type="ECO:0000259" key="1">
    <source>
        <dbReference type="Pfam" id="PF08421"/>
    </source>
</evidence>
<feature type="domain" description="C-methyltransferase" evidence="2">
    <location>
        <begin position="262"/>
        <end position="419"/>
    </location>
</feature>
<comment type="caution">
    <text evidence="3">The sequence shown here is derived from an EMBL/GenBank/DDBJ whole genome shotgun (WGS) entry which is preliminary data.</text>
</comment>
<dbReference type="GO" id="GO:0008168">
    <property type="term" value="F:methyltransferase activity"/>
    <property type="evidence" value="ECO:0007669"/>
    <property type="project" value="UniProtKB-KW"/>
</dbReference>
<dbReference type="Proteomes" id="UP000278673">
    <property type="component" value="Unassembled WGS sequence"/>
</dbReference>
<dbReference type="InterPro" id="IPR013691">
    <property type="entry name" value="MeTrfase_14"/>
</dbReference>
<proteinExistence type="predicted"/>
<evidence type="ECO:0000313" key="4">
    <source>
        <dbReference type="Proteomes" id="UP000278673"/>
    </source>
</evidence>
<dbReference type="InterPro" id="IPR038576">
    <property type="entry name" value="Methyltransf_Zn-bd_dom_put_sf"/>
</dbReference>
<dbReference type="Gene3D" id="3.40.50.720">
    <property type="entry name" value="NAD(P)-binding Rossmann-like Domain"/>
    <property type="match status" value="1"/>
</dbReference>
<sequence>MTSTQAPPHPEARPAAEAITACRACGNTTLLPVLDLGEQALTGTFPRTREQRVPAVPLELVRCAPDGCGLVQLRHTTDTGLMYGGDYGYRSGLGEFMINHLGSKVSLLTGLVDLGPDDIVLDIGSNDSTLLRAYPADGPTLVGIDPTGETFRQYYPDHVTLIPEYFSREVFAARFGERRAKVVTSIAMFYDLPRPLDFMRDVHDVLDDDGLWLMEQSYMPAMLEATAYDVVCHEHLEYYGLRQIQWMAERVGLVVVRAELNPVYGGSLCVVLARKGTRHRIDEAGVARILESERALDTMEPFESFARRAVQYRDGLREFLDTSRERGLLTLGYGASTKGNVILQWCGITERDLPCIGEVNKDKDGCFTPGTGIPIVSEAEAKSRKPDQLLVLPWIYRDGFVERERAYREGGGQLVFPLPELSVV</sequence>
<dbReference type="Gene3D" id="6.20.50.110">
    <property type="entry name" value="Methyltransferase, zinc-binding domain"/>
    <property type="match status" value="1"/>
</dbReference>
<gene>
    <name evidence="3" type="ORF">EBN88_26195</name>
</gene>
<dbReference type="InterPro" id="IPR029063">
    <property type="entry name" value="SAM-dependent_MTases_sf"/>
</dbReference>
<keyword evidence="3" id="KW-0808">Transferase</keyword>
<protein>
    <submittedName>
        <fullName evidence="3">Methyltransferase domain-containing protein</fullName>
    </submittedName>
</protein>
<reference evidence="3 4" key="1">
    <citation type="submission" date="2018-10" db="EMBL/GenBank/DDBJ databases">
        <title>Isolation, diversity and antifungal activity of actinobacteria from wheat.</title>
        <authorList>
            <person name="Han C."/>
        </authorList>
    </citation>
    <scope>NUCLEOTIDE SEQUENCE [LARGE SCALE GENOMIC DNA]</scope>
    <source>
        <strain evidence="3 4">NEAU-YY642</strain>
    </source>
</reference>
<keyword evidence="4" id="KW-1185">Reference proteome</keyword>
<dbReference type="Pfam" id="PF08421">
    <property type="entry name" value="Methyltransf_13"/>
    <property type="match status" value="1"/>
</dbReference>
<organism evidence="3 4">
    <name type="scientific">Streptomyces triticirhizae</name>
    <dbReference type="NCBI Taxonomy" id="2483353"/>
    <lineage>
        <taxon>Bacteria</taxon>
        <taxon>Bacillati</taxon>
        <taxon>Actinomycetota</taxon>
        <taxon>Actinomycetes</taxon>
        <taxon>Kitasatosporales</taxon>
        <taxon>Streptomycetaceae</taxon>
        <taxon>Streptomyces</taxon>
    </lineage>
</organism>
<dbReference type="RefSeq" id="WP_122399526.1">
    <property type="nucleotide sequence ID" value="NZ_RFFJ01000226.1"/>
</dbReference>
<dbReference type="AlphaFoldDB" id="A0A3M2L3L2"/>
<dbReference type="InterPro" id="IPR013630">
    <property type="entry name" value="Methyltransf_Zn-bd_dom_put"/>
</dbReference>
<dbReference type="Pfam" id="PF08484">
    <property type="entry name" value="Methyltransf_14"/>
    <property type="match status" value="1"/>
</dbReference>
<evidence type="ECO:0000313" key="3">
    <source>
        <dbReference type="EMBL" id="RMI31093.1"/>
    </source>
</evidence>
<feature type="domain" description="Methyltransferase putative zinc binding" evidence="1">
    <location>
        <begin position="22"/>
        <end position="83"/>
    </location>
</feature>
<keyword evidence="3" id="KW-0489">Methyltransferase</keyword>